<dbReference type="Proteomes" id="UP000001075">
    <property type="component" value="Unassembled WGS sequence"/>
</dbReference>
<evidence type="ECO:0000313" key="1">
    <source>
        <dbReference type="EMBL" id="EGW12751.1"/>
    </source>
</evidence>
<name>G3I2N3_CRIGR</name>
<protein>
    <submittedName>
        <fullName evidence="1">Uncharacterized protein</fullName>
    </submittedName>
</protein>
<dbReference type="EMBL" id="JH001140">
    <property type="protein sequence ID" value="EGW12751.1"/>
    <property type="molecule type" value="Genomic_DNA"/>
</dbReference>
<dbReference type="AlphaFoldDB" id="G3I2N3"/>
<organism evidence="1 2">
    <name type="scientific">Cricetulus griseus</name>
    <name type="common">Chinese hamster</name>
    <name type="synonym">Cricetulus barabensis griseus</name>
    <dbReference type="NCBI Taxonomy" id="10029"/>
    <lineage>
        <taxon>Eukaryota</taxon>
        <taxon>Metazoa</taxon>
        <taxon>Chordata</taxon>
        <taxon>Craniata</taxon>
        <taxon>Vertebrata</taxon>
        <taxon>Euteleostomi</taxon>
        <taxon>Mammalia</taxon>
        <taxon>Eutheria</taxon>
        <taxon>Euarchontoglires</taxon>
        <taxon>Glires</taxon>
        <taxon>Rodentia</taxon>
        <taxon>Myomorpha</taxon>
        <taxon>Muroidea</taxon>
        <taxon>Cricetidae</taxon>
        <taxon>Cricetinae</taxon>
        <taxon>Cricetulus</taxon>
    </lineage>
</organism>
<dbReference type="InParanoid" id="G3I2N3"/>
<reference evidence="2" key="1">
    <citation type="journal article" date="2011" name="Nat. Biotechnol.">
        <title>The genomic sequence of the Chinese hamster ovary (CHO)-K1 cell line.</title>
        <authorList>
            <person name="Xu X."/>
            <person name="Nagarajan H."/>
            <person name="Lewis N.E."/>
            <person name="Pan S."/>
            <person name="Cai Z."/>
            <person name="Liu X."/>
            <person name="Chen W."/>
            <person name="Xie M."/>
            <person name="Wang W."/>
            <person name="Hammond S."/>
            <person name="Andersen M.R."/>
            <person name="Neff N."/>
            <person name="Passarelli B."/>
            <person name="Koh W."/>
            <person name="Fan H.C."/>
            <person name="Wang J."/>
            <person name="Gui Y."/>
            <person name="Lee K.H."/>
            <person name="Betenbaugh M.J."/>
            <person name="Quake S.R."/>
            <person name="Famili I."/>
            <person name="Palsson B.O."/>
            <person name="Wang J."/>
        </authorList>
    </citation>
    <scope>NUCLEOTIDE SEQUENCE [LARGE SCALE GENOMIC DNA]</scope>
    <source>
        <strain evidence="2">CHO K1 cell line</strain>
    </source>
</reference>
<accession>G3I2N3</accession>
<evidence type="ECO:0000313" key="2">
    <source>
        <dbReference type="Proteomes" id="UP000001075"/>
    </source>
</evidence>
<gene>
    <name evidence="1" type="ORF">I79_017674</name>
</gene>
<proteinExistence type="predicted"/>
<sequence>MAITLRVEKQSKTWPPLWLISKETLLLREASTSDLSQFPTCPERPDLHVLVSMAEVYLKYL</sequence>